<keyword evidence="5" id="KW-1278">Translocase</keyword>
<evidence type="ECO:0000256" key="5">
    <source>
        <dbReference type="ARBA" id="ARBA00022967"/>
    </source>
</evidence>
<geneLocation type="mitochondrion" evidence="12"/>
<comment type="subcellular location">
    <subcellularLocation>
        <location evidence="1">Membrane</location>
        <topology evidence="1">Multi-pass membrane protein</topology>
    </subcellularLocation>
</comment>
<dbReference type="AlphaFoldDB" id="A0A3G2KJX1"/>
<keyword evidence="6 11" id="KW-1133">Transmembrane helix</keyword>
<evidence type="ECO:0000256" key="6">
    <source>
        <dbReference type="ARBA" id="ARBA00022989"/>
    </source>
</evidence>
<dbReference type="Pfam" id="PF00420">
    <property type="entry name" value="Oxidored_q2"/>
    <property type="match status" value="1"/>
</dbReference>
<dbReference type="EMBL" id="MG593161">
    <property type="protein sequence ID" value="AYN59507.1"/>
    <property type="molecule type" value="Genomic_DNA"/>
</dbReference>
<feature type="transmembrane region" description="Helical" evidence="11">
    <location>
        <begin position="32"/>
        <end position="51"/>
    </location>
</feature>
<dbReference type="InterPro" id="IPR039428">
    <property type="entry name" value="NUOK/Mnh_C1-like"/>
</dbReference>
<accession>A0A3G2KJX1</accession>
<evidence type="ECO:0000256" key="4">
    <source>
        <dbReference type="ARBA" id="ARBA00022692"/>
    </source>
</evidence>
<feature type="transmembrane region" description="Helical" evidence="11">
    <location>
        <begin position="57"/>
        <end position="79"/>
    </location>
</feature>
<evidence type="ECO:0000256" key="3">
    <source>
        <dbReference type="ARBA" id="ARBA00016612"/>
    </source>
</evidence>
<dbReference type="GO" id="GO:0016020">
    <property type="term" value="C:membrane"/>
    <property type="evidence" value="ECO:0007669"/>
    <property type="project" value="UniProtKB-SubCell"/>
</dbReference>
<dbReference type="GeneID" id="38341686"/>
<keyword evidence="4 11" id="KW-0812">Transmembrane</keyword>
<name>A0A3G2KJX1_ORNCO</name>
<keyword evidence="7" id="KW-0520">NAD</keyword>
<dbReference type="RefSeq" id="YP_009537775.1">
    <property type="nucleotide sequence ID" value="NC_039857.1"/>
</dbReference>
<keyword evidence="12" id="KW-0496">Mitochondrion</keyword>
<evidence type="ECO:0000256" key="7">
    <source>
        <dbReference type="ARBA" id="ARBA00023027"/>
    </source>
</evidence>
<comment type="catalytic activity">
    <reaction evidence="10">
        <text>a ubiquinone + NADH + 5 H(+)(in) = a ubiquinol + NAD(+) + 4 H(+)(out)</text>
        <dbReference type="Rhea" id="RHEA:29091"/>
        <dbReference type="Rhea" id="RHEA-COMP:9565"/>
        <dbReference type="Rhea" id="RHEA-COMP:9566"/>
        <dbReference type="ChEBI" id="CHEBI:15378"/>
        <dbReference type="ChEBI" id="CHEBI:16389"/>
        <dbReference type="ChEBI" id="CHEBI:17976"/>
        <dbReference type="ChEBI" id="CHEBI:57540"/>
        <dbReference type="ChEBI" id="CHEBI:57945"/>
        <dbReference type="EC" id="7.1.1.2"/>
    </reaction>
</comment>
<evidence type="ECO:0000256" key="9">
    <source>
        <dbReference type="ARBA" id="ARBA00031586"/>
    </source>
</evidence>
<feature type="transmembrane region" description="Helical" evidence="11">
    <location>
        <begin position="6"/>
        <end position="25"/>
    </location>
</feature>
<evidence type="ECO:0000313" key="12">
    <source>
        <dbReference type="EMBL" id="AYN59507.1"/>
    </source>
</evidence>
<comment type="similarity">
    <text evidence="2">Belongs to the complex I subunit 4L family.</text>
</comment>
<sequence>MLMVGTLVFVVGFLGILMNWKHLLIFLLCLEFMYLGVFFNMLVLMGFSLFFSNLLVFMIFVVCEAGLGLSVLVMGVYFYGNDSINSMSFLKC</sequence>
<keyword evidence="8 11" id="KW-0472">Membrane</keyword>
<reference evidence="12" key="1">
    <citation type="journal article" date="2019" name="Ticks Tick Borne Dis.">
        <title>Argasid and ixodid systematics: Implications for soft tick evolution and systematics, with a new argasid species list.</title>
        <authorList>
            <person name="Mans B.J."/>
            <person name="Featherston J."/>
            <person name="Kvas M."/>
            <person name="Pillay K.A."/>
            <person name="de Klerk D.G."/>
            <person name="Pienaar R."/>
            <person name="de Castro M.H."/>
            <person name="Schwan T.G."/>
            <person name="Lopez J.E."/>
            <person name="Teel P."/>
            <person name="Perez de Leon A.A."/>
            <person name="Sonenshine D.E."/>
            <person name="Egekwu N.I."/>
            <person name="Bakkes D.K."/>
            <person name="Heyne H."/>
            <person name="Kanduma E.G."/>
            <person name="Nyangiwe N."/>
            <person name="Bouattour A."/>
            <person name="Latif A.A."/>
        </authorList>
    </citation>
    <scope>NUCLEOTIDE SEQUENCE</scope>
    <source>
        <strain evidence="12">California</strain>
    </source>
</reference>
<evidence type="ECO:0000256" key="11">
    <source>
        <dbReference type="SAM" id="Phobius"/>
    </source>
</evidence>
<proteinExistence type="inferred from homology"/>
<evidence type="ECO:0000256" key="2">
    <source>
        <dbReference type="ARBA" id="ARBA00010519"/>
    </source>
</evidence>
<protein>
    <recommendedName>
        <fullName evidence="3">NADH-ubiquinone oxidoreductase chain 4L</fullName>
    </recommendedName>
    <alternativeName>
        <fullName evidence="9">NADH dehydrogenase subunit 4L</fullName>
    </alternativeName>
</protein>
<evidence type="ECO:0000256" key="8">
    <source>
        <dbReference type="ARBA" id="ARBA00023136"/>
    </source>
</evidence>
<organism evidence="12">
    <name type="scientific">Ornithodoros coriaceus</name>
    <name type="common">Soft tick</name>
    <name type="synonym">Argasid tick</name>
    <dbReference type="NCBI Taxonomy" id="92741"/>
    <lineage>
        <taxon>Eukaryota</taxon>
        <taxon>Metazoa</taxon>
        <taxon>Ecdysozoa</taxon>
        <taxon>Arthropoda</taxon>
        <taxon>Chelicerata</taxon>
        <taxon>Arachnida</taxon>
        <taxon>Acari</taxon>
        <taxon>Parasitiformes</taxon>
        <taxon>Ixodida</taxon>
        <taxon>Ixodoidea</taxon>
        <taxon>Argasidae</taxon>
        <taxon>Ornithodorinae</taxon>
        <taxon>Ornithodoros</taxon>
    </lineage>
</organism>
<evidence type="ECO:0000256" key="1">
    <source>
        <dbReference type="ARBA" id="ARBA00004141"/>
    </source>
</evidence>
<dbReference type="CTD" id="38341686"/>
<evidence type="ECO:0000256" key="10">
    <source>
        <dbReference type="ARBA" id="ARBA00049551"/>
    </source>
</evidence>
<dbReference type="Gene3D" id="1.10.287.3510">
    <property type="match status" value="1"/>
</dbReference>
<dbReference type="GO" id="GO:0008137">
    <property type="term" value="F:NADH dehydrogenase (ubiquinone) activity"/>
    <property type="evidence" value="ECO:0007669"/>
    <property type="project" value="UniProtKB-EC"/>
</dbReference>